<dbReference type="EMBL" id="VEPZ02000464">
    <property type="protein sequence ID" value="KAE8724509.1"/>
    <property type="molecule type" value="Genomic_DNA"/>
</dbReference>
<proteinExistence type="predicted"/>
<keyword evidence="1" id="KW-0175">Coiled coil</keyword>
<feature type="compositionally biased region" description="Basic residues" evidence="2">
    <location>
        <begin position="174"/>
        <end position="184"/>
    </location>
</feature>
<dbReference type="AlphaFoldDB" id="A0A6A3CBK7"/>
<feature type="coiled-coil region" evidence="1">
    <location>
        <begin position="18"/>
        <end position="115"/>
    </location>
</feature>
<gene>
    <name evidence="3" type="ORF">F3Y22_tig00010417pilonHSYRG00009</name>
</gene>
<name>A0A6A3CBK7_HIBSY</name>
<evidence type="ECO:0000313" key="4">
    <source>
        <dbReference type="Proteomes" id="UP000436088"/>
    </source>
</evidence>
<evidence type="ECO:0000256" key="1">
    <source>
        <dbReference type="SAM" id="Coils"/>
    </source>
</evidence>
<protein>
    <submittedName>
        <fullName evidence="3">Uncharacterized protein</fullName>
    </submittedName>
</protein>
<feature type="region of interest" description="Disordered" evidence="2">
    <location>
        <begin position="157"/>
        <end position="184"/>
    </location>
</feature>
<accession>A0A6A3CBK7</accession>
<keyword evidence="4" id="KW-1185">Reference proteome</keyword>
<organism evidence="3 4">
    <name type="scientific">Hibiscus syriacus</name>
    <name type="common">Rose of Sharon</name>
    <dbReference type="NCBI Taxonomy" id="106335"/>
    <lineage>
        <taxon>Eukaryota</taxon>
        <taxon>Viridiplantae</taxon>
        <taxon>Streptophyta</taxon>
        <taxon>Embryophyta</taxon>
        <taxon>Tracheophyta</taxon>
        <taxon>Spermatophyta</taxon>
        <taxon>Magnoliopsida</taxon>
        <taxon>eudicotyledons</taxon>
        <taxon>Gunneridae</taxon>
        <taxon>Pentapetalae</taxon>
        <taxon>rosids</taxon>
        <taxon>malvids</taxon>
        <taxon>Malvales</taxon>
        <taxon>Malvaceae</taxon>
        <taxon>Malvoideae</taxon>
        <taxon>Hibiscus</taxon>
    </lineage>
</organism>
<dbReference type="Proteomes" id="UP000436088">
    <property type="component" value="Unassembled WGS sequence"/>
</dbReference>
<evidence type="ECO:0000313" key="3">
    <source>
        <dbReference type="EMBL" id="KAE8724509.1"/>
    </source>
</evidence>
<comment type="caution">
    <text evidence="3">The sequence shown here is derived from an EMBL/GenBank/DDBJ whole genome shotgun (WGS) entry which is preliminary data.</text>
</comment>
<sequence length="184" mass="20600">MDETASCGTEELETALVELVKEDNRRELSAKIEELEQEIADLHQALADKKEQEAAVNKVLVQLEQEQIITEEGRKHAEQDAVAERMTVAVLQEKYEKAMASIAEMEKRAALAESMLEATMLSESDKTRTLSSEETQLDSAKRKVGDLLSFGLRWRDKSKGKGKEESTELESKSSTHRKGNFSLG</sequence>
<evidence type="ECO:0000256" key="2">
    <source>
        <dbReference type="SAM" id="MobiDB-lite"/>
    </source>
</evidence>
<feature type="compositionally biased region" description="Basic and acidic residues" evidence="2">
    <location>
        <begin position="157"/>
        <end position="173"/>
    </location>
</feature>
<reference evidence="3" key="1">
    <citation type="submission" date="2019-09" db="EMBL/GenBank/DDBJ databases">
        <title>Draft genome information of white flower Hibiscus syriacus.</title>
        <authorList>
            <person name="Kim Y.-M."/>
        </authorList>
    </citation>
    <scope>NUCLEOTIDE SEQUENCE [LARGE SCALE GENOMIC DNA]</scope>
    <source>
        <strain evidence="3">YM2019G1</strain>
    </source>
</reference>